<accession>A0A9X9M5K8</accession>
<keyword evidence="2" id="KW-1185">Reference proteome</keyword>
<comment type="caution">
    <text evidence="1">The sequence shown here is derived from an EMBL/GenBank/DDBJ whole genome shotgun (WGS) entry which is preliminary data.</text>
</comment>
<dbReference type="Gene3D" id="3.10.450.50">
    <property type="match status" value="1"/>
</dbReference>
<dbReference type="EMBL" id="CYRY02043025">
    <property type="protein sequence ID" value="VCX37108.1"/>
    <property type="molecule type" value="Genomic_DNA"/>
</dbReference>
<protein>
    <submittedName>
        <fullName evidence="1">Uncharacterized protein</fullName>
    </submittedName>
</protein>
<organism evidence="1 2">
    <name type="scientific">Gulo gulo</name>
    <name type="common">Wolverine</name>
    <name type="synonym">Gluton</name>
    <dbReference type="NCBI Taxonomy" id="48420"/>
    <lineage>
        <taxon>Eukaryota</taxon>
        <taxon>Metazoa</taxon>
        <taxon>Chordata</taxon>
        <taxon>Craniata</taxon>
        <taxon>Vertebrata</taxon>
        <taxon>Euteleostomi</taxon>
        <taxon>Mammalia</taxon>
        <taxon>Eutheria</taxon>
        <taxon>Laurasiatheria</taxon>
        <taxon>Carnivora</taxon>
        <taxon>Caniformia</taxon>
        <taxon>Musteloidea</taxon>
        <taxon>Mustelidae</taxon>
        <taxon>Guloninae</taxon>
        <taxon>Gulo</taxon>
    </lineage>
</organism>
<name>A0A9X9M5K8_GULGU</name>
<evidence type="ECO:0000313" key="2">
    <source>
        <dbReference type="Proteomes" id="UP000269945"/>
    </source>
</evidence>
<evidence type="ECO:0000313" key="1">
    <source>
        <dbReference type="EMBL" id="VCX37108.1"/>
    </source>
</evidence>
<dbReference type="SUPFAM" id="SSF54427">
    <property type="entry name" value="NTF2-like"/>
    <property type="match status" value="1"/>
</dbReference>
<dbReference type="Proteomes" id="UP000269945">
    <property type="component" value="Unassembled WGS sequence"/>
</dbReference>
<gene>
    <name evidence="1" type="ORF">BN2614_LOCUS2</name>
</gene>
<sequence length="85" mass="9868">MFTTPPWMKRGTSWPYVEDATLMWDGYPISRQKSQSEFFSSGASWSFHVSTVYCQPMRPPETDGQMNVFIVIYKTVKFEGCPPLF</sequence>
<reference evidence="1 2" key="1">
    <citation type="submission" date="2018-10" db="EMBL/GenBank/DDBJ databases">
        <authorList>
            <person name="Ekblom R."/>
            <person name="Jareborg N."/>
        </authorList>
    </citation>
    <scope>NUCLEOTIDE SEQUENCE [LARGE SCALE GENOMIC DNA]</scope>
    <source>
        <tissue evidence="1">Muscle</tissue>
    </source>
</reference>
<proteinExistence type="predicted"/>
<dbReference type="AlphaFoldDB" id="A0A9X9M5K8"/>
<dbReference type="InterPro" id="IPR032710">
    <property type="entry name" value="NTF2-like_dom_sf"/>
</dbReference>